<protein>
    <recommendedName>
        <fullName evidence="4">Tryptophan transporter</fullName>
    </recommendedName>
</protein>
<comment type="caution">
    <text evidence="2">The sequence shown here is derived from an EMBL/GenBank/DDBJ whole genome shotgun (WGS) entry which is preliminary data.</text>
</comment>
<evidence type="ECO:0000313" key="3">
    <source>
        <dbReference type="Proteomes" id="UP001332931"/>
    </source>
</evidence>
<evidence type="ECO:0000256" key="1">
    <source>
        <dbReference type="SAM" id="Phobius"/>
    </source>
</evidence>
<feature type="transmembrane region" description="Helical" evidence="1">
    <location>
        <begin position="127"/>
        <end position="157"/>
    </location>
</feature>
<evidence type="ECO:0008006" key="4">
    <source>
        <dbReference type="Google" id="ProtNLM"/>
    </source>
</evidence>
<keyword evidence="1" id="KW-1133">Transmembrane helix</keyword>
<feature type="transmembrane region" description="Helical" evidence="1">
    <location>
        <begin position="64"/>
        <end position="90"/>
    </location>
</feature>
<dbReference type="Proteomes" id="UP001332931">
    <property type="component" value="Unassembled WGS sequence"/>
</dbReference>
<dbReference type="RefSeq" id="WP_330958543.1">
    <property type="nucleotide sequence ID" value="NZ_JAZGJQ010000008.1"/>
</dbReference>
<keyword evidence="1" id="KW-0812">Transmembrane</keyword>
<sequence>MTEKTTASVASARTVSEGARQHGILDVSSLVLLAVLLAAGTILNMTVGNALATIGIKPQFIISAYAIAILLTDARASQAALFGLLSAAVIQLSTSIPGLNFATELAGSLAMYGVVRLMTREGRRAAAAPLVAAFVATLVSGTLFAVLGTVVMGAAVATALVKVPIVLGTAVFNAIVVQALVVPLSKVLHRA</sequence>
<reference evidence="2 3" key="1">
    <citation type="submission" date="2024-01" db="EMBL/GenBank/DDBJ databases">
        <title>Description of Olsenella sp. nov., isolated from pig feces.</title>
        <authorList>
            <person name="Chang Y.-H."/>
        </authorList>
    </citation>
    <scope>NUCLEOTIDE SEQUENCE [LARGE SCALE GENOMIC DNA]</scope>
    <source>
        <strain evidence="2 3">YH-ols2223</strain>
    </source>
</reference>
<feature type="transmembrane region" description="Helical" evidence="1">
    <location>
        <begin position="30"/>
        <end position="52"/>
    </location>
</feature>
<organism evidence="2 3">
    <name type="scientific">Olsenella absiana</name>
    <dbReference type="NCBI Taxonomy" id="3115222"/>
    <lineage>
        <taxon>Bacteria</taxon>
        <taxon>Bacillati</taxon>
        <taxon>Actinomycetota</taxon>
        <taxon>Coriobacteriia</taxon>
        <taxon>Coriobacteriales</taxon>
        <taxon>Atopobiaceae</taxon>
        <taxon>Olsenella</taxon>
    </lineage>
</organism>
<feature type="transmembrane region" description="Helical" evidence="1">
    <location>
        <begin position="163"/>
        <end position="184"/>
    </location>
</feature>
<proteinExistence type="predicted"/>
<keyword evidence="1" id="KW-0472">Membrane</keyword>
<name>A0ABU7RAY9_9ACTN</name>
<accession>A0ABU7RAY9</accession>
<keyword evidence="3" id="KW-1185">Reference proteome</keyword>
<gene>
    <name evidence="2" type="ORF">VXJ25_07240</name>
</gene>
<evidence type="ECO:0000313" key="2">
    <source>
        <dbReference type="EMBL" id="MEE6147774.1"/>
    </source>
</evidence>
<dbReference type="EMBL" id="JAZGJQ010000008">
    <property type="protein sequence ID" value="MEE6147774.1"/>
    <property type="molecule type" value="Genomic_DNA"/>
</dbReference>